<dbReference type="AlphaFoldDB" id="A0A9Q4EK57"/>
<dbReference type="PANTHER" id="PTHR43798:SF33">
    <property type="entry name" value="HYDROLASE, PUTATIVE (AFU_ORTHOLOGUE AFUA_2G14860)-RELATED"/>
    <property type="match status" value="1"/>
</dbReference>
<dbReference type="Pfam" id="PF12697">
    <property type="entry name" value="Abhydrolase_6"/>
    <property type="match status" value="1"/>
</dbReference>
<dbReference type="GO" id="GO:0016787">
    <property type="term" value="F:hydrolase activity"/>
    <property type="evidence" value="ECO:0007669"/>
    <property type="project" value="UniProtKB-KW"/>
</dbReference>
<reference evidence="2" key="1">
    <citation type="submission" date="2022-02" db="EMBL/GenBank/DDBJ databases">
        <title>Crop Bioprotection Bacillus Genome Sequencing.</title>
        <authorList>
            <person name="Dunlap C."/>
        </authorList>
    </citation>
    <scope>NUCLEOTIDE SEQUENCE</scope>
    <source>
        <strain evidence="2">EC49O2N-C10</strain>
    </source>
</reference>
<dbReference type="Gene3D" id="3.40.50.1820">
    <property type="entry name" value="alpha/beta hydrolase"/>
    <property type="match status" value="1"/>
</dbReference>
<evidence type="ECO:0000313" key="2">
    <source>
        <dbReference type="EMBL" id="MCY9185311.1"/>
    </source>
</evidence>
<evidence type="ECO:0000259" key="1">
    <source>
        <dbReference type="Pfam" id="PF12697"/>
    </source>
</evidence>
<dbReference type="RefSeq" id="WP_268497041.1">
    <property type="nucleotide sequence ID" value="NZ_JALAVZ010000004.1"/>
</dbReference>
<organism evidence="2 3">
    <name type="scientific">Bacillus halotolerans</name>
    <dbReference type="NCBI Taxonomy" id="260554"/>
    <lineage>
        <taxon>Bacteria</taxon>
        <taxon>Bacillati</taxon>
        <taxon>Bacillota</taxon>
        <taxon>Bacilli</taxon>
        <taxon>Bacillales</taxon>
        <taxon>Bacillaceae</taxon>
        <taxon>Bacillus</taxon>
    </lineage>
</organism>
<proteinExistence type="predicted"/>
<accession>A0A9Q4EK57</accession>
<feature type="domain" description="AB hydrolase-1" evidence="1">
    <location>
        <begin position="57"/>
        <end position="285"/>
    </location>
</feature>
<gene>
    <name evidence="2" type="ORF">MOF03_11720</name>
</gene>
<evidence type="ECO:0000313" key="3">
    <source>
        <dbReference type="Proteomes" id="UP001073053"/>
    </source>
</evidence>
<dbReference type="InterPro" id="IPR050266">
    <property type="entry name" value="AB_hydrolase_sf"/>
</dbReference>
<protein>
    <submittedName>
        <fullName evidence="2">Alpha/beta hydrolase</fullName>
    </submittedName>
</protein>
<keyword evidence="2" id="KW-0378">Hydrolase</keyword>
<dbReference type="SUPFAM" id="SSF53474">
    <property type="entry name" value="alpha/beta-Hydrolases"/>
    <property type="match status" value="1"/>
</dbReference>
<sequence>MKQDSMQLAAAEGGTCFYQAYDESLSLWPIDSEAFYVSTRFGKTHIMASGPKDAPSLVLLHGGLFSSVMWYPNIAEWSGQYRTYAVDIIGDKNKSIPSASLDTRADCVHWLKDVFDSLGLKTAHLAGFSLGGLHTVNFLLDMPERVERAVVMSPAEAFISFHPDVYKYAAGLSEPSGADAYIKWLTADRYQLHPMLQKQIKAGVKWQDEKRSLTPRENGFPYVFTDAELKSITVPMLVMFGEHEVMYHQQMALERASVLVAGIQTEMVKNAGHLLPLEQPDYVNERVLSFLGENEICT</sequence>
<dbReference type="PANTHER" id="PTHR43798">
    <property type="entry name" value="MONOACYLGLYCEROL LIPASE"/>
    <property type="match status" value="1"/>
</dbReference>
<dbReference type="InterPro" id="IPR029058">
    <property type="entry name" value="AB_hydrolase_fold"/>
</dbReference>
<name>A0A9Q4EK57_9BACI</name>
<dbReference type="InterPro" id="IPR000073">
    <property type="entry name" value="AB_hydrolase_1"/>
</dbReference>
<dbReference type="GO" id="GO:0016020">
    <property type="term" value="C:membrane"/>
    <property type="evidence" value="ECO:0007669"/>
    <property type="project" value="TreeGrafter"/>
</dbReference>
<comment type="caution">
    <text evidence="2">The sequence shown here is derived from an EMBL/GenBank/DDBJ whole genome shotgun (WGS) entry which is preliminary data.</text>
</comment>
<dbReference type="Proteomes" id="UP001073053">
    <property type="component" value="Unassembled WGS sequence"/>
</dbReference>
<dbReference type="EMBL" id="JALAWA010000006">
    <property type="protein sequence ID" value="MCY9185311.1"/>
    <property type="molecule type" value="Genomic_DNA"/>
</dbReference>